<dbReference type="InterPro" id="IPR011009">
    <property type="entry name" value="Kinase-like_dom_sf"/>
</dbReference>
<dbReference type="RefSeq" id="WP_343994982.1">
    <property type="nucleotide sequence ID" value="NZ_BAAALG010000010.1"/>
</dbReference>
<dbReference type="InterPro" id="IPR034646">
    <property type="entry name" value="ADCK3_dom"/>
</dbReference>
<dbReference type="SUPFAM" id="SSF56112">
    <property type="entry name" value="Protein kinase-like (PK-like)"/>
    <property type="match status" value="1"/>
</dbReference>
<keyword evidence="4" id="KW-0067">ATP-binding</keyword>
<accession>A0ABN1TW84</accession>
<sequence length="444" mass="48625">MAERDGLRRSALGRTARLASIPVGFAGRTTIGVGKRLVGRPAAAVLTEVQMRTADQIFRVLGELKGGAMKFGQALSIFESALPDELIGPYRATLVKLQDAAPPMPVRLLHQVLREEWGEQWRERFASFDDAPVASASIGQVHRAVWADGREVAVKVQYPGAGAALRSDIKQLSRLARAFTVIAPGLDIKPLLAEIEARVVEELDYSLEAAAQQVFATEFADDPDFVVPAVVDHTERILVTTWMESVSSLAQVITDGSTEQRDHYGAHYARFLVSGPSRTGLLHADPHPGNFRVLADGRLGVVDFGAVARLPDGLPRPMGELLRRAVDDDWAAVHAGLREEGFLLPKVEFSPEAIADYLGPFLDSAREPEFTFDRAWLRSQATRVATPTPENLATAFKLNLPPHYMLIHRVWVGGLGVLCQLEATVPFRRFLEEYLPGFADPGDA</sequence>
<dbReference type="InterPro" id="IPR000719">
    <property type="entry name" value="Prot_kinase_dom"/>
</dbReference>
<keyword evidence="7" id="KW-1185">Reference proteome</keyword>
<name>A0ABN1TW84_9ACTN</name>
<evidence type="ECO:0000256" key="2">
    <source>
        <dbReference type="ARBA" id="ARBA00022679"/>
    </source>
</evidence>
<evidence type="ECO:0000313" key="6">
    <source>
        <dbReference type="EMBL" id="GAA1105033.1"/>
    </source>
</evidence>
<dbReference type="Pfam" id="PF03109">
    <property type="entry name" value="ABC1"/>
    <property type="match status" value="1"/>
</dbReference>
<gene>
    <name evidence="6" type="ORF">GCM10009668_25500</name>
</gene>
<keyword evidence="3" id="KW-0547">Nucleotide-binding</keyword>
<dbReference type="GO" id="GO:0016301">
    <property type="term" value="F:kinase activity"/>
    <property type="evidence" value="ECO:0007669"/>
    <property type="project" value="UniProtKB-KW"/>
</dbReference>
<organism evidence="6 7">
    <name type="scientific">Nocardioides dubius</name>
    <dbReference type="NCBI Taxonomy" id="317019"/>
    <lineage>
        <taxon>Bacteria</taxon>
        <taxon>Bacillati</taxon>
        <taxon>Actinomycetota</taxon>
        <taxon>Actinomycetes</taxon>
        <taxon>Propionibacteriales</taxon>
        <taxon>Nocardioidaceae</taxon>
        <taxon>Nocardioides</taxon>
    </lineage>
</organism>
<evidence type="ECO:0000313" key="7">
    <source>
        <dbReference type="Proteomes" id="UP001501581"/>
    </source>
</evidence>
<evidence type="ECO:0000256" key="1">
    <source>
        <dbReference type="ARBA" id="ARBA00009670"/>
    </source>
</evidence>
<dbReference type="InterPro" id="IPR051409">
    <property type="entry name" value="Atypical_kinase_ADCK"/>
</dbReference>
<protein>
    <submittedName>
        <fullName evidence="6">AarF/ABC1/UbiB kinase family protein</fullName>
    </submittedName>
</protein>
<dbReference type="PROSITE" id="PS50011">
    <property type="entry name" value="PROTEIN_KINASE_DOM"/>
    <property type="match status" value="1"/>
</dbReference>
<dbReference type="Proteomes" id="UP001501581">
    <property type="component" value="Unassembled WGS sequence"/>
</dbReference>
<comment type="similarity">
    <text evidence="1">Belongs to the protein kinase superfamily. ADCK protein kinase family.</text>
</comment>
<evidence type="ECO:0000256" key="3">
    <source>
        <dbReference type="ARBA" id="ARBA00022741"/>
    </source>
</evidence>
<reference evidence="6 7" key="1">
    <citation type="journal article" date="2019" name="Int. J. Syst. Evol. Microbiol.">
        <title>The Global Catalogue of Microorganisms (GCM) 10K type strain sequencing project: providing services to taxonomists for standard genome sequencing and annotation.</title>
        <authorList>
            <consortium name="The Broad Institute Genomics Platform"/>
            <consortium name="The Broad Institute Genome Sequencing Center for Infectious Disease"/>
            <person name="Wu L."/>
            <person name="Ma J."/>
        </authorList>
    </citation>
    <scope>NUCLEOTIDE SEQUENCE [LARGE SCALE GENOMIC DNA]</scope>
    <source>
        <strain evidence="6 7">JCM 13008</strain>
    </source>
</reference>
<keyword evidence="2" id="KW-0808">Transferase</keyword>
<keyword evidence="6" id="KW-0418">Kinase</keyword>
<comment type="caution">
    <text evidence="6">The sequence shown here is derived from an EMBL/GenBank/DDBJ whole genome shotgun (WGS) entry which is preliminary data.</text>
</comment>
<proteinExistence type="inferred from homology"/>
<evidence type="ECO:0000259" key="5">
    <source>
        <dbReference type="PROSITE" id="PS50011"/>
    </source>
</evidence>
<feature type="domain" description="Protein kinase" evidence="5">
    <location>
        <begin position="127"/>
        <end position="444"/>
    </location>
</feature>
<evidence type="ECO:0000256" key="4">
    <source>
        <dbReference type="ARBA" id="ARBA00022840"/>
    </source>
</evidence>
<dbReference type="EMBL" id="BAAALG010000010">
    <property type="protein sequence ID" value="GAA1105033.1"/>
    <property type="molecule type" value="Genomic_DNA"/>
</dbReference>
<dbReference type="InterPro" id="IPR004147">
    <property type="entry name" value="ABC1_dom"/>
</dbReference>
<dbReference type="PANTHER" id="PTHR43851">
    <property type="match status" value="1"/>
</dbReference>
<dbReference type="PANTHER" id="PTHR43851:SF3">
    <property type="entry name" value="COENZYME Q8"/>
    <property type="match status" value="1"/>
</dbReference>
<dbReference type="CDD" id="cd13970">
    <property type="entry name" value="ABC1_ADCK3"/>
    <property type="match status" value="1"/>
</dbReference>